<accession>A0AAD5UYN5</accession>
<dbReference type="InterPro" id="IPR001245">
    <property type="entry name" value="Ser-Thr/Tyr_kinase_cat_dom"/>
</dbReference>
<dbReference type="InterPro" id="IPR051681">
    <property type="entry name" value="Ser/Thr_Kinases-Pseudokinases"/>
</dbReference>
<dbReference type="SUPFAM" id="SSF56112">
    <property type="entry name" value="Protein kinase-like (PK-like)"/>
    <property type="match status" value="1"/>
</dbReference>
<dbReference type="Pfam" id="PF07714">
    <property type="entry name" value="PK_Tyr_Ser-Thr"/>
    <property type="match status" value="1"/>
</dbReference>
<dbReference type="InterPro" id="IPR011009">
    <property type="entry name" value="Kinase-like_dom_sf"/>
</dbReference>
<evidence type="ECO:0000313" key="3">
    <source>
        <dbReference type="Proteomes" id="UP001212997"/>
    </source>
</evidence>
<dbReference type="PANTHER" id="PTHR44329:SF214">
    <property type="entry name" value="PROTEIN KINASE DOMAIN-CONTAINING PROTEIN"/>
    <property type="match status" value="1"/>
</dbReference>
<dbReference type="PANTHER" id="PTHR44329">
    <property type="entry name" value="SERINE/THREONINE-PROTEIN KINASE TNNI3K-RELATED"/>
    <property type="match status" value="1"/>
</dbReference>
<sequence>MRPSASEDYEDVFFGVTNNPNQGQSLSPYINVAKTKARIAVLLGNVTSTTVESCFSSLKEIIRKNPRQYSYLIQRLMFLTIPFDRPESQHTQYHHPENYSALFEVLEMVTHDAARDPNLAEDFTWALFGRTDYYLAEKASKVDVNCLSAGMWRRFFKSMALSPLECVILSSSILRAASAGPFSSSIRPSIQVFDCDLEGSAKTIFEESLPDAVSEFSRPLCFGEADLLPSQAITFVSHVLKTRGVDPSLVFLAPALVKYGTRFIQPLLRECYGKLFGGYDTRQLAYIPITSELLSTSFVHLGLVSHSPTRDSNVIEVYTSLLQLRRDNLIGMGEEIFADAIRFLQDSNLPRVVQIFADEDGDIHQRQVLEMRDSEAQCALDYMNALLKFPDLLPSAWPPTTLRRLSMRLSLTCNLLPSSLFLTGVTCTERDNRGAGGFADIFCGTYDEKKVALKCLRVYQMMEETERARLKRAFYHESLLWLNLQHRHVCPFLGINEEVFPHSPCMVLPWAENGNIRHHLEKLRAGGSFVGQVFVKAVVKWLHQAALGLEYLHSQDVVHGDLRGVNILVEADGTVRLSDFGLSVIAEATNSFSSSFRGGAFGWLAPEIVDPEQYDLTSARPTFAGDVYSFGCVCVEVCIVFIDVPTNRLMIAPHQLFTCQPPYAGLSDTQIIIRVLRGRRPPRPMREREEMSDAMWDLTNRCWNEQMADRPNATAIVEGIERIRVSLDGGST</sequence>
<dbReference type="PROSITE" id="PS50011">
    <property type="entry name" value="PROTEIN_KINASE_DOM"/>
    <property type="match status" value="1"/>
</dbReference>
<dbReference type="AlphaFoldDB" id="A0AAD5UYN5"/>
<dbReference type="GO" id="GO:0004674">
    <property type="term" value="F:protein serine/threonine kinase activity"/>
    <property type="evidence" value="ECO:0007669"/>
    <property type="project" value="TreeGrafter"/>
</dbReference>
<dbReference type="GO" id="GO:0005524">
    <property type="term" value="F:ATP binding"/>
    <property type="evidence" value="ECO:0007669"/>
    <property type="project" value="InterPro"/>
</dbReference>
<feature type="domain" description="Protein kinase" evidence="1">
    <location>
        <begin position="427"/>
        <end position="723"/>
    </location>
</feature>
<name>A0AAD5UYN5_9APHY</name>
<dbReference type="Gene3D" id="1.10.510.10">
    <property type="entry name" value="Transferase(Phosphotransferase) domain 1"/>
    <property type="match status" value="1"/>
</dbReference>
<keyword evidence="3" id="KW-1185">Reference proteome</keyword>
<dbReference type="Proteomes" id="UP001212997">
    <property type="component" value="Unassembled WGS sequence"/>
</dbReference>
<dbReference type="EMBL" id="JANAWD010000326">
    <property type="protein sequence ID" value="KAJ3481352.1"/>
    <property type="molecule type" value="Genomic_DNA"/>
</dbReference>
<proteinExistence type="predicted"/>
<dbReference type="InterPro" id="IPR008266">
    <property type="entry name" value="Tyr_kinase_AS"/>
</dbReference>
<reference evidence="2" key="1">
    <citation type="submission" date="2022-07" db="EMBL/GenBank/DDBJ databases">
        <title>Genome Sequence of Physisporinus lineatus.</title>
        <authorList>
            <person name="Buettner E."/>
        </authorList>
    </citation>
    <scope>NUCLEOTIDE SEQUENCE</scope>
    <source>
        <strain evidence="2">VT162</strain>
    </source>
</reference>
<dbReference type="InterPro" id="IPR000719">
    <property type="entry name" value="Prot_kinase_dom"/>
</dbReference>
<protein>
    <recommendedName>
        <fullName evidence="1">Protein kinase domain-containing protein</fullName>
    </recommendedName>
</protein>
<dbReference type="PROSITE" id="PS00109">
    <property type="entry name" value="PROTEIN_KINASE_TYR"/>
    <property type="match status" value="1"/>
</dbReference>
<organism evidence="2 3">
    <name type="scientific">Meripilus lineatus</name>
    <dbReference type="NCBI Taxonomy" id="2056292"/>
    <lineage>
        <taxon>Eukaryota</taxon>
        <taxon>Fungi</taxon>
        <taxon>Dikarya</taxon>
        <taxon>Basidiomycota</taxon>
        <taxon>Agaricomycotina</taxon>
        <taxon>Agaricomycetes</taxon>
        <taxon>Polyporales</taxon>
        <taxon>Meripilaceae</taxon>
        <taxon>Meripilus</taxon>
    </lineage>
</organism>
<evidence type="ECO:0000259" key="1">
    <source>
        <dbReference type="PROSITE" id="PS50011"/>
    </source>
</evidence>
<comment type="caution">
    <text evidence="2">The sequence shown here is derived from an EMBL/GenBank/DDBJ whole genome shotgun (WGS) entry which is preliminary data.</text>
</comment>
<evidence type="ECO:0000313" key="2">
    <source>
        <dbReference type="EMBL" id="KAJ3481352.1"/>
    </source>
</evidence>
<gene>
    <name evidence="2" type="ORF">NLI96_g7720</name>
</gene>